<reference evidence="8 9" key="1">
    <citation type="submission" date="2018-06" db="EMBL/GenBank/DDBJ databases">
        <title>Genomic Encyclopedia of Archaeal and Bacterial Type Strains, Phase II (KMG-II): from individual species to whole genera.</title>
        <authorList>
            <person name="Goeker M."/>
        </authorList>
    </citation>
    <scope>NUCLEOTIDE SEQUENCE [LARGE SCALE GENOMIC DNA]</scope>
    <source>
        <strain evidence="8 9">DSM 23857</strain>
    </source>
</reference>
<dbReference type="EMBL" id="QLLL01000007">
    <property type="protein sequence ID" value="RAJ01700.1"/>
    <property type="molecule type" value="Genomic_DNA"/>
</dbReference>
<evidence type="ECO:0000256" key="6">
    <source>
        <dbReference type="SAM" id="SignalP"/>
    </source>
</evidence>
<accession>A0A327QB95</accession>
<keyword evidence="2 4" id="KW-0479">Metal-binding</keyword>
<dbReference type="Gene3D" id="3.90.10.10">
    <property type="entry name" value="Cytochrome C3"/>
    <property type="match status" value="2"/>
</dbReference>
<dbReference type="InterPro" id="IPR036909">
    <property type="entry name" value="Cyt_c-like_dom_sf"/>
</dbReference>
<evidence type="ECO:0000256" key="4">
    <source>
        <dbReference type="PROSITE-ProRule" id="PRU00433"/>
    </source>
</evidence>
<dbReference type="InterPro" id="IPR009056">
    <property type="entry name" value="Cyt_c-like_dom"/>
</dbReference>
<feature type="chain" id="PRO_5016293053" evidence="6">
    <location>
        <begin position="33"/>
        <end position="423"/>
    </location>
</feature>
<comment type="caution">
    <text evidence="8">The sequence shown here is derived from an EMBL/GenBank/DDBJ whole genome shotgun (WGS) entry which is preliminary data.</text>
</comment>
<feature type="transmembrane region" description="Helical" evidence="5">
    <location>
        <begin position="152"/>
        <end position="171"/>
    </location>
</feature>
<dbReference type="GO" id="GO:0020037">
    <property type="term" value="F:heme binding"/>
    <property type="evidence" value="ECO:0007669"/>
    <property type="project" value="InterPro"/>
</dbReference>
<dbReference type="Gene3D" id="1.10.760.10">
    <property type="entry name" value="Cytochrome c-like domain"/>
    <property type="match status" value="1"/>
</dbReference>
<evidence type="ECO:0000256" key="3">
    <source>
        <dbReference type="ARBA" id="ARBA00023004"/>
    </source>
</evidence>
<proteinExistence type="predicted"/>
<feature type="signal peptide" evidence="6">
    <location>
        <begin position="1"/>
        <end position="32"/>
    </location>
</feature>
<dbReference type="GO" id="GO:0046872">
    <property type="term" value="F:metal ion binding"/>
    <property type="evidence" value="ECO:0007669"/>
    <property type="project" value="UniProtKB-KW"/>
</dbReference>
<dbReference type="GO" id="GO:0009055">
    <property type="term" value="F:electron transfer activity"/>
    <property type="evidence" value="ECO:0007669"/>
    <property type="project" value="InterPro"/>
</dbReference>
<dbReference type="PANTHER" id="PTHR39425:SF1">
    <property type="entry name" value="CYTOCHROME C7-LIKE DOMAIN-CONTAINING PROTEIN"/>
    <property type="match status" value="1"/>
</dbReference>
<evidence type="ECO:0000256" key="2">
    <source>
        <dbReference type="ARBA" id="ARBA00022723"/>
    </source>
</evidence>
<keyword evidence="9" id="KW-1185">Reference proteome</keyword>
<evidence type="ECO:0000259" key="7">
    <source>
        <dbReference type="PROSITE" id="PS51007"/>
    </source>
</evidence>
<keyword evidence="5" id="KW-0812">Transmembrane</keyword>
<keyword evidence="5" id="KW-1133">Transmembrane helix</keyword>
<gene>
    <name evidence="8" type="ORF">LX64_03918</name>
</gene>
<dbReference type="CDD" id="cd08168">
    <property type="entry name" value="Cytochrom_C3"/>
    <property type="match status" value="1"/>
</dbReference>
<dbReference type="SUPFAM" id="SSF48695">
    <property type="entry name" value="Multiheme cytochromes"/>
    <property type="match status" value="1"/>
</dbReference>
<organism evidence="8 9">
    <name type="scientific">Chitinophaga skermanii</name>
    <dbReference type="NCBI Taxonomy" id="331697"/>
    <lineage>
        <taxon>Bacteria</taxon>
        <taxon>Pseudomonadati</taxon>
        <taxon>Bacteroidota</taxon>
        <taxon>Chitinophagia</taxon>
        <taxon>Chitinophagales</taxon>
        <taxon>Chitinophagaceae</taxon>
        <taxon>Chitinophaga</taxon>
    </lineage>
</organism>
<keyword evidence="3 4" id="KW-0408">Iron</keyword>
<keyword evidence="6" id="KW-0732">Signal</keyword>
<evidence type="ECO:0000256" key="1">
    <source>
        <dbReference type="ARBA" id="ARBA00022617"/>
    </source>
</evidence>
<dbReference type="SUPFAM" id="SSF46626">
    <property type="entry name" value="Cytochrome c"/>
    <property type="match status" value="1"/>
</dbReference>
<evidence type="ECO:0000313" key="9">
    <source>
        <dbReference type="Proteomes" id="UP000249547"/>
    </source>
</evidence>
<protein>
    <submittedName>
        <fullName evidence="8">Cytochrome c7-like protein</fullName>
    </submittedName>
</protein>
<keyword evidence="1 4" id="KW-0349">Heme</keyword>
<keyword evidence="5" id="KW-0472">Membrane</keyword>
<dbReference type="Pfam" id="PF00034">
    <property type="entry name" value="Cytochrom_C"/>
    <property type="match status" value="1"/>
</dbReference>
<dbReference type="PROSITE" id="PS51007">
    <property type="entry name" value="CYTC"/>
    <property type="match status" value="1"/>
</dbReference>
<evidence type="ECO:0000313" key="8">
    <source>
        <dbReference type="EMBL" id="RAJ01700.1"/>
    </source>
</evidence>
<dbReference type="PANTHER" id="PTHR39425">
    <property type="entry name" value="LIPOPROTEIN CYTOCHROME C"/>
    <property type="match status" value="1"/>
</dbReference>
<dbReference type="InterPro" id="IPR036280">
    <property type="entry name" value="Multihaem_cyt_sf"/>
</dbReference>
<evidence type="ECO:0000256" key="5">
    <source>
        <dbReference type="SAM" id="Phobius"/>
    </source>
</evidence>
<feature type="domain" description="Cytochrome c" evidence="7">
    <location>
        <begin position="33"/>
        <end position="126"/>
    </location>
</feature>
<sequence length="423" mass="46677">MYRRVSIRLRKHFVSVFILCAGLVLSTLTVSAADPAAGKALFQANCASCHNVHKKLTGPALAGVEGRWADKKLLHAWIKNSQKVLATGDKYANDLYLAYNKTAMTSFESFTDADIDNILAYVADEEKKGAAGPKVEGTATAAAADDSSSNSLIFGIVTLILAVVAIILMQINSNLHKLAADKTGDKVPEPVPFYRNKAYIALVIVILFMVGGYFTIQGAIGLGRQQDYMPEQPIFYSHKVHAGINQINCLYCHSSAEKGKVAMIPSENVCMNCHKAINEYTGPDLFTAEGKKVNGTAEIHKLYDAIGWDASAQKYTKPGKPIEWVKIHNLPDHVYFNHSQHVVAGKVQCQTCHGPIQEMDEVHQFADLSMGWCVNCHRTTKVQFADNKYYSIFEKLHEDIKNKKIDSVTVEMVGGTECQKCHY</sequence>
<dbReference type="AlphaFoldDB" id="A0A327QB95"/>
<dbReference type="Proteomes" id="UP000249547">
    <property type="component" value="Unassembled WGS sequence"/>
</dbReference>
<name>A0A327QB95_9BACT</name>
<feature type="transmembrane region" description="Helical" evidence="5">
    <location>
        <begin position="198"/>
        <end position="216"/>
    </location>
</feature>